<accession>A0A558C4H2</accession>
<proteinExistence type="predicted"/>
<evidence type="ECO:0000313" key="2">
    <source>
        <dbReference type="EMBL" id="TVT43660.1"/>
    </source>
</evidence>
<feature type="chain" id="PRO_5022090721" description="Fibronectin type-III domain-containing protein" evidence="1">
    <location>
        <begin position="21"/>
        <end position="329"/>
    </location>
</feature>
<dbReference type="AlphaFoldDB" id="A0A558C4H2"/>
<evidence type="ECO:0000256" key="1">
    <source>
        <dbReference type="SAM" id="SignalP"/>
    </source>
</evidence>
<feature type="signal peptide" evidence="1">
    <location>
        <begin position="1"/>
        <end position="20"/>
    </location>
</feature>
<dbReference type="OrthoDB" id="4484973at2"/>
<dbReference type="RefSeq" id="WP_144845377.1">
    <property type="nucleotide sequence ID" value="NZ_VMRJ01000001.1"/>
</dbReference>
<comment type="caution">
    <text evidence="2">The sequence shown here is derived from an EMBL/GenBank/DDBJ whole genome shotgun (WGS) entry which is preliminary data.</text>
</comment>
<gene>
    <name evidence="2" type="ORF">FNT36_06130</name>
</gene>
<dbReference type="EMBL" id="VMRJ01000001">
    <property type="protein sequence ID" value="TVT43660.1"/>
    <property type="molecule type" value="Genomic_DNA"/>
</dbReference>
<protein>
    <recommendedName>
        <fullName evidence="4">Fibronectin type-III domain-containing protein</fullName>
    </recommendedName>
</protein>
<dbReference type="GO" id="GO:0003993">
    <property type="term" value="F:acid phosphatase activity"/>
    <property type="evidence" value="ECO:0007669"/>
    <property type="project" value="InterPro"/>
</dbReference>
<keyword evidence="1" id="KW-0732">Signal</keyword>
<keyword evidence="3" id="KW-1185">Reference proteome</keyword>
<dbReference type="SUPFAM" id="SSF49363">
    <property type="entry name" value="Purple acid phosphatase, N-terminal domain"/>
    <property type="match status" value="1"/>
</dbReference>
<sequence>MLISILLAAASFLTRPAASAGPGAPPIPGVLSLKAARIKGAGATVTVRGLVLNGAELGGLRFVQDGESGLALYALPTRVPGFDELHAGDSVQATGQLKNYNGLLEMDPVLSVHKVTGNRPLRALRVPATAITSAFVEANEGRLVEITGVTRLTNPTGAPVATLAANSNYLLNGQSGALLRVTNSSTGTGGLVDATIPQGELFDVRGLLSQYSPTGSGGYQLLPRLAADLVRGGGLPRITSEPVPVGVTSQSVTIEFTTLYPGDTRIKYGPSATELRDTRTDEAITTQHRLVLDGLAPGTTYYVQAGSHNAAGTATAPPVPVIAGGRKKK</sequence>
<evidence type="ECO:0008006" key="4">
    <source>
        <dbReference type="Google" id="ProtNLM"/>
    </source>
</evidence>
<dbReference type="InterPro" id="IPR008963">
    <property type="entry name" value="Purple_acid_Pase-like_N"/>
</dbReference>
<organism evidence="2 3">
    <name type="scientific">Hymenobacter setariae</name>
    <dbReference type="NCBI Taxonomy" id="2594794"/>
    <lineage>
        <taxon>Bacteria</taxon>
        <taxon>Pseudomonadati</taxon>
        <taxon>Bacteroidota</taxon>
        <taxon>Cytophagia</taxon>
        <taxon>Cytophagales</taxon>
        <taxon>Hymenobacteraceae</taxon>
        <taxon>Hymenobacter</taxon>
    </lineage>
</organism>
<name>A0A558C4H2_9BACT</name>
<reference evidence="2 3" key="1">
    <citation type="submission" date="2019-07" db="EMBL/GenBank/DDBJ databases">
        <title>Hymenobacter sp. straun FUR1 Genome sequencing and assembly.</title>
        <authorList>
            <person name="Chhetri G."/>
        </authorList>
    </citation>
    <scope>NUCLEOTIDE SEQUENCE [LARGE SCALE GENOMIC DNA]</scope>
    <source>
        <strain evidence="2 3">Fur1</strain>
    </source>
</reference>
<evidence type="ECO:0000313" key="3">
    <source>
        <dbReference type="Proteomes" id="UP000317624"/>
    </source>
</evidence>
<dbReference type="GO" id="GO:0046872">
    <property type="term" value="F:metal ion binding"/>
    <property type="evidence" value="ECO:0007669"/>
    <property type="project" value="InterPro"/>
</dbReference>
<dbReference type="Proteomes" id="UP000317624">
    <property type="component" value="Unassembled WGS sequence"/>
</dbReference>